<dbReference type="RefSeq" id="WP_140453308.1">
    <property type="nucleotide sequence ID" value="NZ_VFRP01000004.1"/>
</dbReference>
<name>A0A501X0C2_9RHOB</name>
<feature type="compositionally biased region" description="Pro residues" evidence="1">
    <location>
        <begin position="28"/>
        <end position="39"/>
    </location>
</feature>
<evidence type="ECO:0000313" key="2">
    <source>
        <dbReference type="EMBL" id="TPE52066.1"/>
    </source>
</evidence>
<comment type="caution">
    <text evidence="2">The sequence shown here is derived from an EMBL/GenBank/DDBJ whole genome shotgun (WGS) entry which is preliminary data.</text>
</comment>
<evidence type="ECO:0000256" key="1">
    <source>
        <dbReference type="SAM" id="MobiDB-lite"/>
    </source>
</evidence>
<keyword evidence="2" id="KW-0540">Nuclease</keyword>
<dbReference type="OrthoDB" id="3352419at2"/>
<dbReference type="CDD" id="cd00719">
    <property type="entry name" value="GIY-YIG_SF"/>
    <property type="match status" value="1"/>
</dbReference>
<keyword evidence="2" id="KW-0378">Hydrolase</keyword>
<dbReference type="AlphaFoldDB" id="A0A501X0C2"/>
<evidence type="ECO:0000313" key="3">
    <source>
        <dbReference type="Proteomes" id="UP000319255"/>
    </source>
</evidence>
<keyword evidence="3" id="KW-1185">Reference proteome</keyword>
<feature type="region of interest" description="Disordered" evidence="1">
    <location>
        <begin position="1"/>
        <end position="42"/>
    </location>
</feature>
<keyword evidence="2" id="KW-0255">Endonuclease</keyword>
<feature type="region of interest" description="Disordered" evidence="1">
    <location>
        <begin position="162"/>
        <end position="185"/>
    </location>
</feature>
<dbReference type="Proteomes" id="UP000319255">
    <property type="component" value="Unassembled WGS sequence"/>
</dbReference>
<dbReference type="GO" id="GO:0004519">
    <property type="term" value="F:endonuclease activity"/>
    <property type="evidence" value="ECO:0007669"/>
    <property type="project" value="UniProtKB-KW"/>
</dbReference>
<feature type="compositionally biased region" description="Low complexity" evidence="1">
    <location>
        <begin position="12"/>
        <end position="27"/>
    </location>
</feature>
<accession>A0A501X0C2</accession>
<organism evidence="2 3">
    <name type="scientific">Amaricoccus solimangrovi</name>
    <dbReference type="NCBI Taxonomy" id="2589815"/>
    <lineage>
        <taxon>Bacteria</taxon>
        <taxon>Pseudomonadati</taxon>
        <taxon>Pseudomonadota</taxon>
        <taxon>Alphaproteobacteria</taxon>
        <taxon>Rhodobacterales</taxon>
        <taxon>Paracoccaceae</taxon>
        <taxon>Amaricoccus</taxon>
    </lineage>
</organism>
<protein>
    <submittedName>
        <fullName evidence="2">Eco29kI family restriction endonuclease</fullName>
    </submittedName>
</protein>
<proteinExistence type="predicted"/>
<reference evidence="2 3" key="1">
    <citation type="submission" date="2019-06" db="EMBL/GenBank/DDBJ databases">
        <title>A novel bacterium of genus Amaricoccus, isolated from marine sediment.</title>
        <authorList>
            <person name="Huang H."/>
            <person name="Mo K."/>
            <person name="Hu Y."/>
        </authorList>
    </citation>
    <scope>NUCLEOTIDE SEQUENCE [LARGE SCALE GENOMIC DNA]</scope>
    <source>
        <strain evidence="2 3">HB172011</strain>
    </source>
</reference>
<sequence>MPEDRDAGFLGGATDAGTGRAGQGPSPAGRPPAAHPPGTPVGYGEFELDIPRVMRDQLPAFFAALPAEPLSAEAVARIPEGAQGAYLLYLDGTLVYVGKTDAQAGFRERLSRHARSVRHRRGLDPRRITFKAARIFVFSTFDLETMLIEEFTRLEGQRPAWNFSGFGSNDPGRNREDQKPAPFDSDFPIDIDREVTLLPPGTHDVLEAVMALKAGLPYLLRYESDGTGRGAWRGGHRDMMFRTITVPEGPVTVRDLFTLILGALPGGWQVTVLPSRVILYRETRDYRAQVEALRRAG</sequence>
<dbReference type="EMBL" id="VFRP01000004">
    <property type="protein sequence ID" value="TPE52066.1"/>
    <property type="molecule type" value="Genomic_DNA"/>
</dbReference>
<gene>
    <name evidence="2" type="ORF">FJM51_06465</name>
</gene>